<dbReference type="AlphaFoldDB" id="A0A9X0A336"/>
<keyword evidence="5" id="KW-1185">Reference proteome</keyword>
<dbReference type="PRINTS" id="PR00837">
    <property type="entry name" value="V5TPXLIKE"/>
</dbReference>
<dbReference type="PANTHER" id="PTHR10334">
    <property type="entry name" value="CYSTEINE-RICH SECRETORY PROTEIN-RELATED"/>
    <property type="match status" value="1"/>
</dbReference>
<feature type="region of interest" description="Disordered" evidence="1">
    <location>
        <begin position="552"/>
        <end position="575"/>
    </location>
</feature>
<dbReference type="SUPFAM" id="SSF55797">
    <property type="entry name" value="PR-1-like"/>
    <property type="match status" value="1"/>
</dbReference>
<protein>
    <recommendedName>
        <fullName evidence="3">SCP domain-containing protein</fullName>
    </recommendedName>
</protein>
<feature type="compositionally biased region" description="Polar residues" evidence="1">
    <location>
        <begin position="451"/>
        <end position="463"/>
    </location>
</feature>
<evidence type="ECO:0000256" key="1">
    <source>
        <dbReference type="SAM" id="MobiDB-lite"/>
    </source>
</evidence>
<feature type="compositionally biased region" description="Polar residues" evidence="1">
    <location>
        <begin position="629"/>
        <end position="638"/>
    </location>
</feature>
<feature type="signal peptide" evidence="2">
    <location>
        <begin position="1"/>
        <end position="17"/>
    </location>
</feature>
<dbReference type="InterPro" id="IPR035940">
    <property type="entry name" value="CAP_sf"/>
</dbReference>
<accession>A0A9X0A336</accession>
<dbReference type="Gene3D" id="3.40.33.10">
    <property type="entry name" value="CAP"/>
    <property type="match status" value="1"/>
</dbReference>
<evidence type="ECO:0000259" key="3">
    <source>
        <dbReference type="SMART" id="SM00198"/>
    </source>
</evidence>
<feature type="region of interest" description="Disordered" evidence="1">
    <location>
        <begin position="625"/>
        <end position="647"/>
    </location>
</feature>
<sequence>MSVKILALVLIITLARNVLILGLKQETSQHHAFRTGKNKVSVRRTPAKVREWKTKIGMENEDAVQRSPLFRADNNDEIAQDEILVKELALSSDIGEVKKYTMRAKRKKHKIPKKIHQTGKIVETNNRHKIKASSLLGRTQKRTSIELPSVTRDLSQPKHAVPISRTLLTAVGLLLDERNHFVKDSNALSLAKVLLDNDNTVNEKHATVGSDPRNSGSPSGFPLSIGSNILRLLNTSSFQVTGERKSTIHTELINPTELGVSILRLLFGHKAPLVTKSTYKPLFRYNPTVPSSRIRLTAQRKRFDKGKSITRSKKHPKKSFSFALAKAVSDLIKSMAREELKNYLQKIHQYPKLSKEASSARVSDNVWPTKKAVDVQGNRKSWVLLKIPKAGEQIVPQKDLADEPLEENEIDADKQAKKEPTGIVDTLGKLNDAQPVFQETLDKGIGGPSRSAENNETNNKVQPTTRVGYSVRILPSLKGGAVKQTESYRVNRKPAEKPQSTTQNTAAFAEAVKKLLQAVQSSIKSLQGKQLIGYPTDLGSIVANQLPKLQSAQNTNTGSVRGMKNDPTPINDSQPFKKTRFLQDNQGRGKSSLGELSAFTRAAGQEEPEHVHANVLFDPIKDLEMSPSEPITKSSSPTKPLGPSDNVLFESATELGTPRDRQESSTVQHIKEDLETFAEKGLQAHNHYRGEHHSSNLRWSDELATQAEKLAYDMAMRGIVERSEVATSMGYGENVAKITGVPFNDAGSVATNIWYSESGNYSYSYPRVTPQTDAFTQMVWKGTKEIGMGCAKDVATNDLYVVALYKPPGNDRRLLRDNVLNKGTMTEDVYATIFKRTQMQPNSMFDDRPY</sequence>
<dbReference type="Proteomes" id="UP001163046">
    <property type="component" value="Unassembled WGS sequence"/>
</dbReference>
<reference evidence="4" key="1">
    <citation type="submission" date="2023-01" db="EMBL/GenBank/DDBJ databases">
        <title>Genome assembly of the deep-sea coral Lophelia pertusa.</title>
        <authorList>
            <person name="Herrera S."/>
            <person name="Cordes E."/>
        </authorList>
    </citation>
    <scope>NUCLEOTIDE SEQUENCE</scope>
    <source>
        <strain evidence="4">USNM1676648</strain>
        <tissue evidence="4">Polyp</tissue>
    </source>
</reference>
<keyword evidence="2" id="KW-0732">Signal</keyword>
<feature type="chain" id="PRO_5040852660" description="SCP domain-containing protein" evidence="2">
    <location>
        <begin position="18"/>
        <end position="850"/>
    </location>
</feature>
<dbReference type="InterPro" id="IPR001283">
    <property type="entry name" value="CRISP-related"/>
</dbReference>
<comment type="caution">
    <text evidence="4">The sequence shown here is derived from an EMBL/GenBank/DDBJ whole genome shotgun (WGS) entry which is preliminary data.</text>
</comment>
<dbReference type="Pfam" id="PF00188">
    <property type="entry name" value="CAP"/>
    <property type="match status" value="1"/>
</dbReference>
<proteinExistence type="predicted"/>
<dbReference type="CDD" id="cd05382">
    <property type="entry name" value="CAP_GAPR1-like"/>
    <property type="match status" value="1"/>
</dbReference>
<evidence type="ECO:0000313" key="4">
    <source>
        <dbReference type="EMBL" id="KAJ7390729.1"/>
    </source>
</evidence>
<evidence type="ECO:0000256" key="2">
    <source>
        <dbReference type="SAM" id="SignalP"/>
    </source>
</evidence>
<evidence type="ECO:0000313" key="5">
    <source>
        <dbReference type="Proteomes" id="UP001163046"/>
    </source>
</evidence>
<name>A0A9X0A336_9CNID</name>
<feature type="region of interest" description="Disordered" evidence="1">
    <location>
        <begin position="443"/>
        <end position="463"/>
    </location>
</feature>
<dbReference type="InterPro" id="IPR034113">
    <property type="entry name" value="SCP_GAPR1-like"/>
</dbReference>
<dbReference type="SMART" id="SM00198">
    <property type="entry name" value="SCP"/>
    <property type="match status" value="1"/>
</dbReference>
<dbReference type="EMBL" id="MU825412">
    <property type="protein sequence ID" value="KAJ7390729.1"/>
    <property type="molecule type" value="Genomic_DNA"/>
</dbReference>
<feature type="domain" description="SCP" evidence="3">
    <location>
        <begin position="676"/>
        <end position="813"/>
    </location>
</feature>
<dbReference type="OrthoDB" id="337038at2759"/>
<dbReference type="InterPro" id="IPR014044">
    <property type="entry name" value="CAP_dom"/>
</dbReference>
<organism evidence="4 5">
    <name type="scientific">Desmophyllum pertusum</name>
    <dbReference type="NCBI Taxonomy" id="174260"/>
    <lineage>
        <taxon>Eukaryota</taxon>
        <taxon>Metazoa</taxon>
        <taxon>Cnidaria</taxon>
        <taxon>Anthozoa</taxon>
        <taxon>Hexacorallia</taxon>
        <taxon>Scleractinia</taxon>
        <taxon>Caryophylliina</taxon>
        <taxon>Caryophylliidae</taxon>
        <taxon>Desmophyllum</taxon>
    </lineage>
</organism>
<gene>
    <name evidence="4" type="ORF">OS493_022810</name>
</gene>